<proteinExistence type="inferred from homology"/>
<keyword evidence="9" id="KW-1185">Reference proteome</keyword>
<feature type="compositionally biased region" description="Basic and acidic residues" evidence="6">
    <location>
        <begin position="120"/>
        <end position="139"/>
    </location>
</feature>
<evidence type="ECO:0000259" key="7">
    <source>
        <dbReference type="PROSITE" id="PS51025"/>
    </source>
</evidence>
<gene>
    <name evidence="8" type="primary">Piso0_005660</name>
    <name evidence="8" type="ORF">GNLVRS01_PISO0M19548g</name>
</gene>
<keyword evidence="4" id="KW-0508">mRNA splicing</keyword>
<dbReference type="GO" id="GO:0048024">
    <property type="term" value="P:regulation of mRNA splicing, via spliceosome"/>
    <property type="evidence" value="ECO:0007669"/>
    <property type="project" value="TreeGrafter"/>
</dbReference>
<feature type="domain" description="PWI" evidence="7">
    <location>
        <begin position="23"/>
        <end position="122"/>
    </location>
</feature>
<dbReference type="Proteomes" id="UP000005222">
    <property type="component" value="Chromosome M"/>
</dbReference>
<organism evidence="8 9">
    <name type="scientific">Pichia sorbitophila (strain ATCC MYA-4447 / BCRC 22081 / CBS 7064 / NBRC 10061 / NRRL Y-12695)</name>
    <name type="common">Hybrid yeast</name>
    <dbReference type="NCBI Taxonomy" id="559304"/>
    <lineage>
        <taxon>Eukaryota</taxon>
        <taxon>Fungi</taxon>
        <taxon>Dikarya</taxon>
        <taxon>Ascomycota</taxon>
        <taxon>Saccharomycotina</taxon>
        <taxon>Pichiomycetes</taxon>
        <taxon>Debaryomycetaceae</taxon>
        <taxon>Millerozyma</taxon>
    </lineage>
</organism>
<dbReference type="InterPro" id="IPR036483">
    <property type="entry name" value="PWI_dom_sf"/>
</dbReference>
<dbReference type="eggNOG" id="KOG2146">
    <property type="taxonomic scope" value="Eukaryota"/>
</dbReference>
<dbReference type="PANTHER" id="PTHR23148:SF0">
    <property type="entry name" value="SERINE_ARGININE REPETITIVE MATRIX PROTEIN 1"/>
    <property type="match status" value="1"/>
</dbReference>
<dbReference type="GO" id="GO:0003723">
    <property type="term" value="F:RNA binding"/>
    <property type="evidence" value="ECO:0007669"/>
    <property type="project" value="TreeGrafter"/>
</dbReference>
<protein>
    <recommendedName>
        <fullName evidence="2">U1 small nuclear ribonucleoprotein component SNU71</fullName>
    </recommendedName>
</protein>
<dbReference type="STRING" id="559304.G8Y2K5"/>
<dbReference type="AlphaFoldDB" id="G8Y2K5"/>
<evidence type="ECO:0000313" key="8">
    <source>
        <dbReference type="EMBL" id="CCE86016.1"/>
    </source>
</evidence>
<feature type="region of interest" description="Disordered" evidence="6">
    <location>
        <begin position="110"/>
        <end position="196"/>
    </location>
</feature>
<dbReference type="SMART" id="SM00311">
    <property type="entry name" value="PWI"/>
    <property type="match status" value="1"/>
</dbReference>
<evidence type="ECO:0000313" key="9">
    <source>
        <dbReference type="Proteomes" id="UP000005222"/>
    </source>
</evidence>
<dbReference type="PANTHER" id="PTHR23148">
    <property type="entry name" value="SERINE/ARGININE REGULATED NUCLEAR MATRIX PROTEIN"/>
    <property type="match status" value="1"/>
</dbReference>
<name>G8Y2K5_PICSO</name>
<dbReference type="InterPro" id="IPR052225">
    <property type="entry name" value="Ser/Arg_repetitive_matrix"/>
</dbReference>
<evidence type="ECO:0000256" key="1">
    <source>
        <dbReference type="ARBA" id="ARBA00005544"/>
    </source>
</evidence>
<dbReference type="OrthoDB" id="163257at2759"/>
<evidence type="ECO:0000256" key="5">
    <source>
        <dbReference type="ARBA" id="ARBA00025004"/>
    </source>
</evidence>
<evidence type="ECO:0000256" key="2">
    <source>
        <dbReference type="ARBA" id="ARBA00014280"/>
    </source>
</evidence>
<reference evidence="8 9" key="1">
    <citation type="journal article" date="2012" name="G3 (Bethesda)">
        <title>Pichia sorbitophila, an interspecies yeast hybrid reveals early steps of genome resolution following polyploidization.</title>
        <authorList>
            <person name="Leh Louis V."/>
            <person name="Despons L."/>
            <person name="Friedrich A."/>
            <person name="Martin T."/>
            <person name="Durrens P."/>
            <person name="Casaregola S."/>
            <person name="Neuveglise C."/>
            <person name="Fairhead C."/>
            <person name="Marck C."/>
            <person name="Cruz J.A."/>
            <person name="Straub M.L."/>
            <person name="Kugler V."/>
            <person name="Sacerdot C."/>
            <person name="Uzunov Z."/>
            <person name="Thierry A."/>
            <person name="Weiss S."/>
            <person name="Bleykasten C."/>
            <person name="De Montigny J."/>
            <person name="Jacques N."/>
            <person name="Jung P."/>
            <person name="Lemaire M."/>
            <person name="Mallet S."/>
            <person name="Morel G."/>
            <person name="Richard G.F."/>
            <person name="Sarkar A."/>
            <person name="Savel G."/>
            <person name="Schacherer J."/>
            <person name="Seret M.L."/>
            <person name="Talla E."/>
            <person name="Samson G."/>
            <person name="Jubin C."/>
            <person name="Poulain J."/>
            <person name="Vacherie B."/>
            <person name="Barbe V."/>
            <person name="Pelletier E."/>
            <person name="Sherman D.J."/>
            <person name="Westhof E."/>
            <person name="Weissenbach J."/>
            <person name="Baret P.V."/>
            <person name="Wincker P."/>
            <person name="Gaillardin C."/>
            <person name="Dujon B."/>
            <person name="Souciet J.L."/>
        </authorList>
    </citation>
    <scope>NUCLEOTIDE SEQUENCE [LARGE SCALE GENOMIC DNA]</scope>
    <source>
        <strain evidence="9">ATCC MYA-4447 / BCRC 22081 / CBS 7064 / NBRC 10061 / NRRL Y-12695</strain>
    </source>
</reference>
<dbReference type="EMBL" id="FO082047">
    <property type="protein sequence ID" value="CCE86016.1"/>
    <property type="molecule type" value="Genomic_DNA"/>
</dbReference>
<feature type="compositionally biased region" description="Basic and acidic residues" evidence="6">
    <location>
        <begin position="155"/>
        <end position="196"/>
    </location>
</feature>
<dbReference type="InParanoid" id="G8Y2K5"/>
<dbReference type="GO" id="GO:0005681">
    <property type="term" value="C:spliceosomal complex"/>
    <property type="evidence" value="ECO:0007669"/>
    <property type="project" value="UniProtKB-KW"/>
</dbReference>
<keyword evidence="4" id="KW-0747">Spliceosome</keyword>
<evidence type="ECO:0000256" key="6">
    <source>
        <dbReference type="SAM" id="MobiDB-lite"/>
    </source>
</evidence>
<dbReference type="PROSITE" id="PS51025">
    <property type="entry name" value="PWI"/>
    <property type="match status" value="1"/>
</dbReference>
<dbReference type="InterPro" id="IPR002483">
    <property type="entry name" value="PWI_dom"/>
</dbReference>
<sequence length="196" mass="23114">MAFRVKQVDEDFVEDKMKSDKSKHKYPKIYRKPVDIKKVDMSVMREWIEKRMEEEVPDDDIITDYVCELLMANDEPDIKAIHLQLEEMLGEKATAAFGERLWSLLVSAQDDSDGVPPELVEERRSQLEERERKAAESSRKKTNYNRSSGMSPASRVRDSRDLDPRDLEKGSSRERERKRDPRDRGSRNYGNNRREY</sequence>
<keyword evidence="3" id="KW-0507">mRNA processing</keyword>
<dbReference type="OMA" id="DRDESIY"/>
<evidence type="ECO:0000256" key="4">
    <source>
        <dbReference type="ARBA" id="ARBA00022728"/>
    </source>
</evidence>
<comment type="similarity">
    <text evidence="1">Belongs to the SNU71 family.</text>
</comment>
<dbReference type="GO" id="GO:0006397">
    <property type="term" value="P:mRNA processing"/>
    <property type="evidence" value="ECO:0007669"/>
    <property type="project" value="UniProtKB-KW"/>
</dbReference>
<dbReference type="Pfam" id="PF01480">
    <property type="entry name" value="PWI"/>
    <property type="match status" value="1"/>
</dbReference>
<accession>G8Y2K5</accession>
<comment type="function">
    <text evidence="5">Component of the U1 snRNP particle, which recognizes and binds the 5'-splice site of pre-mRNA. Together with other non-snRNP factors, U1 snRNP forms the spliceosomal commitment complex, that targets pre-mRNA to the splicing pathway.</text>
</comment>
<dbReference type="SUPFAM" id="SSF101233">
    <property type="entry name" value="PWI domain"/>
    <property type="match status" value="1"/>
</dbReference>
<dbReference type="Gene3D" id="1.20.1390.10">
    <property type="entry name" value="PWI domain"/>
    <property type="match status" value="1"/>
</dbReference>
<evidence type="ECO:0000256" key="3">
    <source>
        <dbReference type="ARBA" id="ARBA00022664"/>
    </source>
</evidence>
<dbReference type="HOGENOM" id="CLU_095039_0_0_1"/>